<organism evidence="1 2">
    <name type="scientific">Vittaforma corneae (strain ATCC 50505)</name>
    <name type="common">Microsporidian parasite</name>
    <name type="synonym">Nosema corneum</name>
    <dbReference type="NCBI Taxonomy" id="993615"/>
    <lineage>
        <taxon>Eukaryota</taxon>
        <taxon>Fungi</taxon>
        <taxon>Fungi incertae sedis</taxon>
        <taxon>Microsporidia</taxon>
        <taxon>Nosematidae</taxon>
        <taxon>Vittaforma</taxon>
    </lineage>
</organism>
<dbReference type="GeneID" id="19881491"/>
<proteinExistence type="predicted"/>
<evidence type="ECO:0000313" key="1">
    <source>
        <dbReference type="EMBL" id="ELA42134.1"/>
    </source>
</evidence>
<dbReference type="AlphaFoldDB" id="L2GNF8"/>
<dbReference type="InParanoid" id="L2GNF8"/>
<dbReference type="VEuPathDB" id="MicrosporidiaDB:VICG_00775"/>
<sequence>MINRLIIRNQNIVELPKQLKIYFDNRELTVEFHKQSLLRIHPHLFCAVIDNCVTFHEEEMAVNEENYRISKEEYEKTLLKFLKCYITTKKQQVDTKMDLVRLYFAINDVKKAFEVLEQMKPTGNVKMIRFISKTIESSNIKQSKSRDKVKNVMCEQKDTHREFIEICKEIDYHSAYILAFEVLSSFDAQSLFRLYDDLKNIYLEKTLPQVQCLKLSIKHSTKEHTMYDLSVFLMIKIAVEFTTRNQLKMAGSMLIKAAKMVYNTIDRYLVEELLSLAFILLNIDQKLFEETLECGDEAEFNLTAAQKFYIGSRFKMESQKSVINLNSNMDRCHSFLNNIVQRISNTELCKINIDSYTSIFKLDVVKENIQGVFTDRIKISVKTHKHIDISVMGVVDTAGAFYQCEKNTFSSNNDIEGKYIVLSDGQQIMHEFKMRRIEKTTDIILLDVKTLKGSEIKSLKSFEDINSKIDEQSEYRIIKFEFKVGKRCNYSFKNSIYQEVKDNFLYVFVTVEHRQIESNIEINEGIYETRYYHI</sequence>
<keyword evidence="2" id="KW-1185">Reference proteome</keyword>
<accession>L2GNF8</accession>
<name>L2GNF8_VITCO</name>
<dbReference type="HOGENOM" id="CLU_510191_0_0_1"/>
<evidence type="ECO:0000313" key="2">
    <source>
        <dbReference type="Proteomes" id="UP000011082"/>
    </source>
</evidence>
<protein>
    <submittedName>
        <fullName evidence="1">Uncharacterized protein</fullName>
    </submittedName>
</protein>
<gene>
    <name evidence="1" type="ORF">VICG_00775</name>
</gene>
<dbReference type="EMBL" id="JH370134">
    <property type="protein sequence ID" value="ELA42134.1"/>
    <property type="molecule type" value="Genomic_DNA"/>
</dbReference>
<reference evidence="2" key="1">
    <citation type="submission" date="2011-05" db="EMBL/GenBank/DDBJ databases">
        <title>The genome sequence of Vittaforma corneae strain ATCC 50505.</title>
        <authorList>
            <consortium name="The Broad Institute Genome Sequencing Platform"/>
            <person name="Cuomo C."/>
            <person name="Didier E."/>
            <person name="Bowers L."/>
            <person name="Young S.K."/>
            <person name="Zeng Q."/>
            <person name="Gargeya S."/>
            <person name="Fitzgerald M."/>
            <person name="Haas B."/>
            <person name="Abouelleil A."/>
            <person name="Alvarado L."/>
            <person name="Arachchi H.M."/>
            <person name="Berlin A."/>
            <person name="Chapman S.B."/>
            <person name="Gearin G."/>
            <person name="Goldberg J."/>
            <person name="Griggs A."/>
            <person name="Gujja S."/>
            <person name="Hansen M."/>
            <person name="Heiman D."/>
            <person name="Howarth C."/>
            <person name="Larimer J."/>
            <person name="Lui A."/>
            <person name="MacDonald P.J.P."/>
            <person name="McCowen C."/>
            <person name="Montmayeur A."/>
            <person name="Murphy C."/>
            <person name="Neiman D."/>
            <person name="Pearson M."/>
            <person name="Priest M."/>
            <person name="Roberts A."/>
            <person name="Saif S."/>
            <person name="Shea T."/>
            <person name="Sisk P."/>
            <person name="Stolte C."/>
            <person name="Sykes S."/>
            <person name="Wortman J."/>
            <person name="Nusbaum C."/>
            <person name="Birren B."/>
        </authorList>
    </citation>
    <scope>NUCLEOTIDE SEQUENCE [LARGE SCALE GENOMIC DNA]</scope>
    <source>
        <strain evidence="2">ATCC 50505</strain>
    </source>
</reference>
<dbReference type="RefSeq" id="XP_007604226.1">
    <property type="nucleotide sequence ID" value="XM_007604164.1"/>
</dbReference>
<dbReference type="Proteomes" id="UP000011082">
    <property type="component" value="Unassembled WGS sequence"/>
</dbReference>